<dbReference type="eggNOG" id="COG0443">
    <property type="taxonomic scope" value="Bacteria"/>
</dbReference>
<sequence length="387" mass="40429">MLDLAYGTVRGPGGAVDVLPMLEDIDCAERRGVARPGLGAVVRRATEREAVLVPTVWGDVRTAALVGEFAAIGAVVRPIPRAVAIAASHADATVNRCAVVETCLLPATGGHWSVHAVSRVDGRWLLGRGAVTQPRRIPVDPSWAALLEDADAVFVDGPDHDSIRRAQRCIAESFGVRTVAVDRAVLERHGGRTGLATGADLLAGLSRPPQSRARRTARAPGVVAAVLLIAVAVAAGWMHWPRAAPPDRQTVQVGRAELSVPGRWHRSDLTDSGSGTRAVFAAPDDGRRLIVVVSRLRTGSTSATVAESLRNRIGQRGDDVVAGFAADLSYAGRRVIGYRETPASGAPIAWYVTVDAGSQVSVGCQGGTGEDSVEDACRAAVGSVRVG</sequence>
<dbReference type="Proteomes" id="UP000035065">
    <property type="component" value="Unassembled WGS sequence"/>
</dbReference>
<name>F1YFH7_9ACTN</name>
<dbReference type="AlphaFoldDB" id="F1YFH7"/>
<evidence type="ECO:0000313" key="2">
    <source>
        <dbReference type="EMBL" id="EGD56465.1"/>
    </source>
</evidence>
<dbReference type="InterPro" id="IPR023840">
    <property type="entry name" value="T7SS_Rv3446c"/>
</dbReference>
<proteinExistence type="predicted"/>
<evidence type="ECO:0000256" key="1">
    <source>
        <dbReference type="SAM" id="Phobius"/>
    </source>
</evidence>
<gene>
    <name evidence="2" type="ORF">SCNU_02902</name>
</gene>
<organism evidence="2 3">
    <name type="scientific">Gordonia neofelifaecis NRRL B-59395</name>
    <dbReference type="NCBI Taxonomy" id="644548"/>
    <lineage>
        <taxon>Bacteria</taxon>
        <taxon>Bacillati</taxon>
        <taxon>Actinomycetota</taxon>
        <taxon>Actinomycetes</taxon>
        <taxon>Mycobacteriales</taxon>
        <taxon>Gordoniaceae</taxon>
        <taxon>Gordonia</taxon>
    </lineage>
</organism>
<feature type="transmembrane region" description="Helical" evidence="1">
    <location>
        <begin position="221"/>
        <end position="240"/>
    </location>
</feature>
<dbReference type="NCBIfam" id="TIGR03931">
    <property type="entry name" value="T7SS_Rv3446c"/>
    <property type="match status" value="1"/>
</dbReference>
<keyword evidence="3" id="KW-1185">Reference proteome</keyword>
<comment type="caution">
    <text evidence="2">The sequence shown here is derived from an EMBL/GenBank/DDBJ whole genome shotgun (WGS) entry which is preliminary data.</text>
</comment>
<keyword evidence="1" id="KW-0812">Transmembrane</keyword>
<dbReference type="EMBL" id="AEUD01000002">
    <property type="protein sequence ID" value="EGD56465.1"/>
    <property type="molecule type" value="Genomic_DNA"/>
</dbReference>
<keyword evidence="1" id="KW-1133">Transmembrane helix</keyword>
<dbReference type="STRING" id="644548.SCNU_02902"/>
<accession>F1YFH7</accession>
<reference evidence="2 3" key="1">
    <citation type="journal article" date="2011" name="J. Bacteriol.">
        <title>Draft Genome Sequence of Gordonia neofelifaecis NRRL B-59395, a Cholesterol-Degrading Actinomycete.</title>
        <authorList>
            <person name="Ge F."/>
            <person name="Li W."/>
            <person name="Chen G."/>
            <person name="Liu Y."/>
            <person name="Zhang G."/>
            <person name="Yong B."/>
            <person name="Wang Q."/>
            <person name="Wang N."/>
            <person name="Huang Z."/>
            <person name="Li W."/>
            <person name="Wang J."/>
            <person name="Wu C."/>
            <person name="Xie Q."/>
            <person name="Liu G."/>
        </authorList>
    </citation>
    <scope>NUCLEOTIDE SEQUENCE [LARGE SCALE GENOMIC DNA]</scope>
    <source>
        <strain evidence="2 3">NRRL B-59395</strain>
    </source>
</reference>
<keyword evidence="1" id="KW-0472">Membrane</keyword>
<evidence type="ECO:0008006" key="4">
    <source>
        <dbReference type="Google" id="ProtNLM"/>
    </source>
</evidence>
<evidence type="ECO:0000313" key="3">
    <source>
        <dbReference type="Proteomes" id="UP000035065"/>
    </source>
</evidence>
<protein>
    <recommendedName>
        <fullName evidence="4">Type VII secretion-associated protein</fullName>
    </recommendedName>
</protein>